<evidence type="ECO:0000313" key="1">
    <source>
        <dbReference type="EMBL" id="GJD87779.1"/>
    </source>
</evidence>
<proteinExistence type="predicted"/>
<dbReference type="Proteomes" id="UP001055247">
    <property type="component" value="Unassembled WGS sequence"/>
</dbReference>
<dbReference type="EMBL" id="BPQO01000004">
    <property type="protein sequence ID" value="GJD87779.1"/>
    <property type="molecule type" value="Genomic_DNA"/>
</dbReference>
<name>A0AAV4ZIQ3_9HYPH</name>
<organism evidence="1 2">
    <name type="scientific">Methylobacterium hispanicum</name>
    <dbReference type="NCBI Taxonomy" id="270350"/>
    <lineage>
        <taxon>Bacteria</taxon>
        <taxon>Pseudomonadati</taxon>
        <taxon>Pseudomonadota</taxon>
        <taxon>Alphaproteobacteria</taxon>
        <taxon>Hyphomicrobiales</taxon>
        <taxon>Methylobacteriaceae</taxon>
        <taxon>Methylobacterium</taxon>
    </lineage>
</organism>
<reference evidence="1" key="1">
    <citation type="journal article" date="2016" name="Front. Microbiol.">
        <title>Genome Sequence of the Piezophilic, Mesophilic Sulfate-Reducing Bacterium Desulfovibrio indicus J2T.</title>
        <authorList>
            <person name="Cao J."/>
            <person name="Maignien L."/>
            <person name="Shao Z."/>
            <person name="Alain K."/>
            <person name="Jebbar M."/>
        </authorList>
    </citation>
    <scope>NUCLEOTIDE SEQUENCE</scope>
    <source>
        <strain evidence="1">DSM 16372</strain>
    </source>
</reference>
<keyword evidence="2" id="KW-1185">Reference proteome</keyword>
<accession>A0AAV4ZIQ3</accession>
<comment type="caution">
    <text evidence="1">The sequence shown here is derived from an EMBL/GenBank/DDBJ whole genome shotgun (WGS) entry which is preliminary data.</text>
</comment>
<reference evidence="1" key="2">
    <citation type="submission" date="2021-08" db="EMBL/GenBank/DDBJ databases">
        <authorList>
            <person name="Tani A."/>
            <person name="Ola A."/>
            <person name="Ogura Y."/>
            <person name="Katsura K."/>
            <person name="Hayashi T."/>
        </authorList>
    </citation>
    <scope>NUCLEOTIDE SEQUENCE</scope>
    <source>
        <strain evidence="1">DSM 16372</strain>
    </source>
</reference>
<protein>
    <submittedName>
        <fullName evidence="1">Uncharacterized protein</fullName>
    </submittedName>
</protein>
<gene>
    <name evidence="1" type="ORF">BHAOGJBA_1284</name>
</gene>
<dbReference type="AlphaFoldDB" id="A0AAV4ZIQ3"/>
<evidence type="ECO:0000313" key="2">
    <source>
        <dbReference type="Proteomes" id="UP001055247"/>
    </source>
</evidence>
<sequence length="158" mass="17556">MTVPSPSFKPFAGAPHLGWRSEQAIHEDLKRMFEGTAGTRMAVDLNSVHEDCRTLHGLRISVGSEYGFAIAVRYGDTHPKDWGSSWDVTIARTREGETFLQTLARARDVFDCFVHGQANEPDLGDIRNYYRPEHVRDQVASLHGRAPAPDAVASPAPR</sequence>